<proteinExistence type="predicted"/>
<reference evidence="2" key="1">
    <citation type="submission" date="2020-03" db="EMBL/GenBank/DDBJ databases">
        <title>Psychroflexus Maritimus sp. nov., isolate from marine sediment.</title>
        <authorList>
            <person name="Zhong Y.-L."/>
        </authorList>
    </citation>
    <scope>NUCLEOTIDE SEQUENCE</scope>
    <source>
        <strain evidence="2">C1</strain>
    </source>
</reference>
<feature type="signal peptide" evidence="1">
    <location>
        <begin position="1"/>
        <end position="18"/>
    </location>
</feature>
<gene>
    <name evidence="2" type="primary">porQ</name>
    <name evidence="2" type="ORF">G7034_06215</name>
</gene>
<accession>A0A967ACP2</accession>
<name>A0A967ACP2_9FLAO</name>
<dbReference type="NCBIfam" id="NF033709">
    <property type="entry name" value="PorV_fam"/>
    <property type="match status" value="1"/>
</dbReference>
<organism evidence="2 3">
    <name type="scientific">Psychroflexus maritimus</name>
    <dbReference type="NCBI Taxonomy" id="2714865"/>
    <lineage>
        <taxon>Bacteria</taxon>
        <taxon>Pseudomonadati</taxon>
        <taxon>Bacteroidota</taxon>
        <taxon>Flavobacteriia</taxon>
        <taxon>Flavobacteriales</taxon>
        <taxon>Flavobacteriaceae</taxon>
        <taxon>Psychroflexus</taxon>
    </lineage>
</organism>
<protein>
    <submittedName>
        <fullName evidence="2">Type IX secretion system protein PorQ</fullName>
    </submittedName>
</protein>
<dbReference type="AlphaFoldDB" id="A0A967ACP2"/>
<dbReference type="RefSeq" id="WP_166400104.1">
    <property type="nucleotide sequence ID" value="NZ_JAANAS010000044.1"/>
</dbReference>
<dbReference type="NCBIfam" id="NF033711">
    <property type="entry name" value="T9SS_PorQ"/>
    <property type="match status" value="1"/>
</dbReference>
<evidence type="ECO:0000313" key="3">
    <source>
        <dbReference type="Proteomes" id="UP000643701"/>
    </source>
</evidence>
<comment type="caution">
    <text evidence="2">The sequence shown here is derived from an EMBL/GenBank/DDBJ whole genome shotgun (WGS) entry which is preliminary data.</text>
</comment>
<sequence length="337" mass="37607">MQKIYFLVISLVALVVNAQVGGQDTYQFLNMPVNPLHGALGGKNVTMHNYDPSGVLINPSLVNEEMQSVAAINYMNLAAGINFGSAAYAYKLKADRGTIQAGISYLGYGDFEGFDELGNPTNDFTGTEAAFSVGYAYRIPETKFNAGLNVRLITSRLEQYSSFGLATDFSVAYIDPEKKWVISAVLRNFGAQLKAYDEVNESLPTELLIGISKQLENVPIRWHLTFENLQQWDLAFRNPNRDETDIEGNVTEDNPNFINNFFRHTVFGAELFPDGGFSVRVGYSFRRSQELGLVDQNTFAGLSGGFMIKFNKLRFQYTFMRLHQSATSNLIGLNLKL</sequence>
<dbReference type="Proteomes" id="UP000643701">
    <property type="component" value="Unassembled WGS sequence"/>
</dbReference>
<feature type="chain" id="PRO_5037730925" evidence="1">
    <location>
        <begin position="19"/>
        <end position="337"/>
    </location>
</feature>
<keyword evidence="3" id="KW-1185">Reference proteome</keyword>
<keyword evidence="1" id="KW-0732">Signal</keyword>
<dbReference type="Gene3D" id="2.40.160.60">
    <property type="entry name" value="Outer membrane protein transport protein (OMPP1/FadL/TodX)"/>
    <property type="match status" value="1"/>
</dbReference>
<dbReference type="EMBL" id="JAANAS010000044">
    <property type="protein sequence ID" value="NGZ89844.1"/>
    <property type="molecule type" value="Genomic_DNA"/>
</dbReference>
<evidence type="ECO:0000313" key="2">
    <source>
        <dbReference type="EMBL" id="NGZ89844.1"/>
    </source>
</evidence>
<evidence type="ECO:0000256" key="1">
    <source>
        <dbReference type="SAM" id="SignalP"/>
    </source>
</evidence>